<evidence type="ECO:0000256" key="4">
    <source>
        <dbReference type="ARBA" id="ARBA00015163"/>
    </source>
</evidence>
<dbReference type="InParanoid" id="A0A2J6SFA5"/>
<evidence type="ECO:0000313" key="8">
    <source>
        <dbReference type="EMBL" id="PMD49455.1"/>
    </source>
</evidence>
<dbReference type="STRING" id="1095630.A0A2J6SFA5"/>
<proteinExistence type="inferred from homology"/>
<dbReference type="PROSITE" id="PS51886">
    <property type="entry name" value="TLDC"/>
    <property type="match status" value="1"/>
</dbReference>
<dbReference type="Proteomes" id="UP000235371">
    <property type="component" value="Unassembled WGS sequence"/>
</dbReference>
<gene>
    <name evidence="8" type="ORF">K444DRAFT_649042</name>
</gene>
<feature type="domain" description="TLDc" evidence="7">
    <location>
        <begin position="353"/>
        <end position="643"/>
    </location>
</feature>
<accession>A0A2J6SFA5</accession>
<comment type="similarity">
    <text evidence="3">Belongs to the RTC5 family.</text>
</comment>
<dbReference type="GO" id="GO:0006979">
    <property type="term" value="P:response to oxidative stress"/>
    <property type="evidence" value="ECO:0007669"/>
    <property type="project" value="TreeGrafter"/>
</dbReference>
<dbReference type="EMBL" id="KZ613921">
    <property type="protein sequence ID" value="PMD49455.1"/>
    <property type="molecule type" value="Genomic_DNA"/>
</dbReference>
<evidence type="ECO:0000256" key="6">
    <source>
        <dbReference type="SAM" id="MobiDB-lite"/>
    </source>
</evidence>
<dbReference type="GeneID" id="36593608"/>
<dbReference type="RefSeq" id="XP_024726359.1">
    <property type="nucleotide sequence ID" value="XM_024885531.1"/>
</dbReference>
<name>A0A2J6SFA5_9HELO</name>
<evidence type="ECO:0000313" key="9">
    <source>
        <dbReference type="Proteomes" id="UP000235371"/>
    </source>
</evidence>
<organism evidence="8 9">
    <name type="scientific">Hyaloscypha bicolor E</name>
    <dbReference type="NCBI Taxonomy" id="1095630"/>
    <lineage>
        <taxon>Eukaryota</taxon>
        <taxon>Fungi</taxon>
        <taxon>Dikarya</taxon>
        <taxon>Ascomycota</taxon>
        <taxon>Pezizomycotina</taxon>
        <taxon>Leotiomycetes</taxon>
        <taxon>Helotiales</taxon>
        <taxon>Hyaloscyphaceae</taxon>
        <taxon>Hyaloscypha</taxon>
        <taxon>Hyaloscypha bicolor</taxon>
    </lineage>
</organism>
<dbReference type="OrthoDB" id="289228at2759"/>
<dbReference type="SMART" id="SM00584">
    <property type="entry name" value="TLDc"/>
    <property type="match status" value="1"/>
</dbReference>
<keyword evidence="9" id="KW-1185">Reference proteome</keyword>
<dbReference type="AlphaFoldDB" id="A0A2J6SFA5"/>
<evidence type="ECO:0000256" key="2">
    <source>
        <dbReference type="ARBA" id="ARBA00004496"/>
    </source>
</evidence>
<feature type="compositionally biased region" description="Low complexity" evidence="6">
    <location>
        <begin position="444"/>
        <end position="454"/>
    </location>
</feature>
<keyword evidence="5" id="KW-0963">Cytoplasm</keyword>
<dbReference type="GO" id="GO:0005737">
    <property type="term" value="C:cytoplasm"/>
    <property type="evidence" value="ECO:0007669"/>
    <property type="project" value="UniProtKB-SubCell"/>
</dbReference>
<dbReference type="FunCoup" id="A0A2J6SFA5">
    <property type="interactions" value="8"/>
</dbReference>
<dbReference type="Pfam" id="PF07534">
    <property type="entry name" value="TLD"/>
    <property type="match status" value="1"/>
</dbReference>
<evidence type="ECO:0000256" key="1">
    <source>
        <dbReference type="ARBA" id="ARBA00002738"/>
    </source>
</evidence>
<reference evidence="8 9" key="1">
    <citation type="submission" date="2016-04" db="EMBL/GenBank/DDBJ databases">
        <title>A degradative enzymes factory behind the ericoid mycorrhizal symbiosis.</title>
        <authorList>
            <consortium name="DOE Joint Genome Institute"/>
            <person name="Martino E."/>
            <person name="Morin E."/>
            <person name="Grelet G."/>
            <person name="Kuo A."/>
            <person name="Kohler A."/>
            <person name="Daghino S."/>
            <person name="Barry K."/>
            <person name="Choi C."/>
            <person name="Cichocki N."/>
            <person name="Clum A."/>
            <person name="Copeland A."/>
            <person name="Hainaut M."/>
            <person name="Haridas S."/>
            <person name="Labutti K."/>
            <person name="Lindquist E."/>
            <person name="Lipzen A."/>
            <person name="Khouja H.-R."/>
            <person name="Murat C."/>
            <person name="Ohm R."/>
            <person name="Olson A."/>
            <person name="Spatafora J."/>
            <person name="Veneault-Fourrey C."/>
            <person name="Henrissat B."/>
            <person name="Grigoriev I."/>
            <person name="Martin F."/>
            <person name="Perotto S."/>
        </authorList>
    </citation>
    <scope>NUCLEOTIDE SEQUENCE [LARGE SCALE GENOMIC DNA]</scope>
    <source>
        <strain evidence="8 9">E</strain>
    </source>
</reference>
<dbReference type="GO" id="GO:0005634">
    <property type="term" value="C:nucleus"/>
    <property type="evidence" value="ECO:0007669"/>
    <property type="project" value="TreeGrafter"/>
</dbReference>
<dbReference type="InterPro" id="IPR006571">
    <property type="entry name" value="TLDc_dom"/>
</dbReference>
<evidence type="ECO:0000256" key="3">
    <source>
        <dbReference type="ARBA" id="ARBA00006731"/>
    </source>
</evidence>
<sequence length="694" mass="75747">MGQGNSTAADPPSPEELALRLTNIFAKKCFSPFELRCFKQTFKSLAEEQSGGVTYWPEATLVKFLELPDALGSGAALYHLCSYVGAFPFPSHAPAVLTGDALLRIVCLMTGRYMKVLHNGKEVWRREIWRACAVFEPEASTATTKKTDPAEETTGGAAFASEAQDTRAEASTMGNQKQEEGGGDEDELAFHAFELIDALEVYKQGEKANVQHGSIPSERFLKLLQLLLLIAPIGRAENVSLYTTQLHERRFEGLRATSECILASFGVGQNSGIGYKAFDAVIANTLPHLFDSFNPLFEQFLFPKDFDVRKSKASIPEDAAPVSTPEVPNATVASHIQPVQIPTPEPLLPVEGDILDLNLLSQLSFIFSDKSIFHRLHPLYLGHNQGYSMGSFEKSVFKWHAPSILLVSGTLLSPTTKQSQARAFLDELPHRRLSSSVDSPPPLQSATASTAASAPDTQRIIYGAYVPVPWEASNKSSFGNDKPTLFQLSPVHDVFPASSVNQNYTYFNKPPSLYSGLGFGSPLPTYSSMTASQQSNSTRRSSITNYSARDTAYGSGSFSESSFSGPSSPSLTRRSSLIGDEYVPLGPVSLHIDDALEFGVFTHITSSGSSFQPSRLPATARSGNGADWQDRFEIDAIEVWGVGDASVAEEHRRAWLWETREAERRKTVNMGMGDIEADRELLKMSGLIKDEGTG</sequence>
<comment type="subcellular location">
    <subcellularLocation>
        <location evidence="2">Cytoplasm</location>
    </subcellularLocation>
</comment>
<feature type="region of interest" description="Disordered" evidence="6">
    <location>
        <begin position="140"/>
        <end position="184"/>
    </location>
</feature>
<dbReference type="PANTHER" id="PTHR23354">
    <property type="entry name" value="NUCLEOLAR PROTEIN 7/ESTROGEN RECEPTOR COACTIVATOR-RELATED"/>
    <property type="match status" value="1"/>
</dbReference>
<evidence type="ECO:0000256" key="5">
    <source>
        <dbReference type="ARBA" id="ARBA00022490"/>
    </source>
</evidence>
<protein>
    <recommendedName>
        <fullName evidence="4">Restriction of telomere capping protein 5</fullName>
    </recommendedName>
</protein>
<evidence type="ECO:0000259" key="7">
    <source>
        <dbReference type="PROSITE" id="PS51886"/>
    </source>
</evidence>
<dbReference type="PANTHER" id="PTHR23354:SF130">
    <property type="entry name" value="RESTRICTION OF TELOMERE CAPPING PROTEIN 5"/>
    <property type="match status" value="1"/>
</dbReference>
<feature type="region of interest" description="Disordered" evidence="6">
    <location>
        <begin position="432"/>
        <end position="454"/>
    </location>
</feature>
<comment type="function">
    <text evidence="1">May be involved in a process influencing telomere capping.</text>
</comment>